<evidence type="ECO:0008006" key="4">
    <source>
        <dbReference type="Google" id="ProtNLM"/>
    </source>
</evidence>
<dbReference type="InterPro" id="IPR014756">
    <property type="entry name" value="Ig_E-set"/>
</dbReference>
<dbReference type="STRING" id="49280.A9996_09970"/>
<accession>A0A1A7R0Y9</accession>
<protein>
    <recommendedName>
        <fullName evidence="4">Secreted protein (Por secretion system target)</fullName>
    </recommendedName>
</protein>
<evidence type="ECO:0000313" key="2">
    <source>
        <dbReference type="EMBL" id="RAJ22292.1"/>
    </source>
</evidence>
<dbReference type="Gene3D" id="2.60.40.10">
    <property type="entry name" value="Immunoglobulins"/>
    <property type="match status" value="2"/>
</dbReference>
<proteinExistence type="predicted"/>
<dbReference type="EMBL" id="QLLQ01000010">
    <property type="protein sequence ID" value="RAJ22292.1"/>
    <property type="molecule type" value="Genomic_DNA"/>
</dbReference>
<keyword evidence="1" id="KW-0472">Membrane</keyword>
<keyword evidence="1" id="KW-0812">Transmembrane</keyword>
<reference evidence="2 3" key="1">
    <citation type="submission" date="2018-06" db="EMBL/GenBank/DDBJ databases">
        <title>Genomic Encyclopedia of Archaeal and Bacterial Type Strains, Phase II (KMG-II): from individual species to whole genera.</title>
        <authorList>
            <person name="Goeker M."/>
        </authorList>
    </citation>
    <scope>NUCLEOTIDE SEQUENCE [LARGE SCALE GENOMIC DNA]</scope>
    <source>
        <strain evidence="2 3">DSM 12408</strain>
    </source>
</reference>
<evidence type="ECO:0000313" key="3">
    <source>
        <dbReference type="Proteomes" id="UP000248987"/>
    </source>
</evidence>
<keyword evidence="3" id="KW-1185">Reference proteome</keyword>
<dbReference type="InterPro" id="IPR013783">
    <property type="entry name" value="Ig-like_fold"/>
</dbReference>
<organism evidence="2 3">
    <name type="scientific">Gelidibacter algens</name>
    <dbReference type="NCBI Taxonomy" id="49280"/>
    <lineage>
        <taxon>Bacteria</taxon>
        <taxon>Pseudomonadati</taxon>
        <taxon>Bacteroidota</taxon>
        <taxon>Flavobacteriia</taxon>
        <taxon>Flavobacteriales</taxon>
        <taxon>Flavobacteriaceae</taxon>
        <taxon>Gelidibacter</taxon>
    </lineage>
</organism>
<gene>
    <name evidence="2" type="ORF">LX77_02604</name>
</gene>
<evidence type="ECO:0000256" key="1">
    <source>
        <dbReference type="SAM" id="Phobius"/>
    </source>
</evidence>
<keyword evidence="1" id="KW-1133">Transmembrane helix</keyword>
<name>A0A1A7R0Y9_9FLAO</name>
<comment type="caution">
    <text evidence="2">The sequence shown here is derived from an EMBL/GenBank/DDBJ whole genome shotgun (WGS) entry which is preliminary data.</text>
</comment>
<dbReference type="OrthoDB" id="1652165at2"/>
<sequence>MITKITPNYSKIALFNGLLVAVMLLIAVGSYAQVVVTSVSPTRVTQKTTITISGSGFGASTPISFAGNAISFNRNSWAPNEIVIEITTPTLDNNISAMLIVNGSNASMITFVGPSEKTLENNSENRIREVYTSWNGFWKSSQFNKDVRETFPNNKHDLLGFKMNYSSEDIIFSTGVNDSLLEANLTAQGVNVSDATKYIRQGFKAYSTNGIKGRTHKDNYLAMADMIDGEKDIRVLNDNVRRTVYDVIIDGSNGQGLELGTGIANFNQNTNIRFFSGNGKVGALDDVPDLLITQIADPNRNKPDIYYYADLEGNVVGRPIRLKIDDNDTSSLRLFEWRLDLYKMINPTAYEVSLPQESGSLSSGQTRPYRMGAFKLSDFGIEGDSLNPQTYIGNINNINMMAGGAADVSFIAYNKKAFDIKSPTIDLVPISRNVCETDIEKSVTFNTRALIENGTGSSEEELKYKWFKNNESIMGANNDNYTIPAVVASDINENYRVRIYNEFGAIDLNFALSLGGTPTFWDGSNWKYPSSFYDEGTLRFPISEADRNLIFSENYTGELVDLEGCDCRVIGGKEVIIPSGHTIKLYRNLVVDVPIDIFNESGVKIDETKAGKFTLEDNASLIQTKPVNMNQNSGEIIVKRTAKQLQMFDYVYWSSPVADFKVGDLRGTRNYEWNVTQINTNNTVGNWVEPPSPGFMMPGKGYIVRVPTPITTFPTPPIEKDDIFELTSTLTGRPNNGEYRIKIYETGSDGDISRMVEGDKDWNLIGNPYPSAISAEKFLIANAGVVNRDEIVYDGGIIKGGLYLWTHKSKIEKGGGNPYYENFGYNYNSTDYLVYNGTASTNPKFEGYIASGQGFFVRAKANNVDVNFTNAMRFETGQANYDNSDFFRSNGDSKNAKSSDSEKQLLWLALTNEAKTATVAVVGYVQGATYGEDNLYDASHMGTNDFSLYTQVSEERLAIQGRPLPFDSSDKVTLGVAVPTNGIYNIGIDHLKGSIMGNTEQAIFLEDTYQNVFHDLRKSPYSFTATAGDMKDRFVLRYTDRQLSVDEQQLSDTFVYVKNDQLHVRAAKNIEAIVVYDLTGKKLVDHHMGGNSDSLSTPFQFPKGVYLTVITLENSGSVTKKVMN</sequence>
<dbReference type="SUPFAM" id="SSF81296">
    <property type="entry name" value="E set domains"/>
    <property type="match status" value="1"/>
</dbReference>
<dbReference type="RefSeq" id="WP_066433993.1">
    <property type="nucleotide sequence ID" value="NZ_LZRN01000017.1"/>
</dbReference>
<feature type="transmembrane region" description="Helical" evidence="1">
    <location>
        <begin position="12"/>
        <end position="32"/>
    </location>
</feature>
<dbReference type="Proteomes" id="UP000248987">
    <property type="component" value="Unassembled WGS sequence"/>
</dbReference>
<dbReference type="AlphaFoldDB" id="A0A1A7R0Y9"/>